<evidence type="ECO:0000259" key="2">
    <source>
        <dbReference type="Pfam" id="PF24616"/>
    </source>
</evidence>
<sequence length="730" mass="80891">MALEAPLKATTGNILSAFSPHTEYSVSSPESPALHSHYRTMSSVDSVESNSLRPSSIARASSANNHLMSPSDIVGPSPVTSVGTEVTEIEDEASDDAKLESASEHSEPQPQLLMLRTNISDQVRQSLSEEAVSVIHAPESFQSWTSSDTTVPQTDAAQDKSSPKNLSPKNQSPKNLPKPENINVPPPNDYSSKAKSPGLPTPPPISTDVKPVRFSLESATPRAQNLQEVQSSLSDASRIRSSSTSSLELIPESREPETDVEPETEADYEDEFVTPSGDEDMDIRSLKTALAECWTLCNTLATLSTHHRERVFITSGTPDDHERAWKCCWKLCQRLYDNRDEDDTSFNVRVNLDLCRDFCQALFDVRQRKDETADSVLRVSFELNNHLYSAQDNRNLPEAFRERTLDFYITLCHRLMKQRNELAEETDSLLRACWSLAEMLFSIRQNKRDGKVPDEELLGSAVQACWELCDIFREGWTQIRPDRGTPRPSQASFFNYQPTSDREQDGRASRTSNRSKRESLKSAPQDKPRKPPPVPETPVTEFEDTPISPDQSPQVPNIMVFGTDNSRSGGRWSSSASNLSGYSQGSQRTSSTATTATTAEDVNISRLKMLILKAAMNVGFSRDEGAKGHNGAASLQAFVKSLPTGSFGSLPTHTTLLQNYKTLVAADSSFRQASTLPPKGKRVTANDMAKSIAWMTQRSAQYGFLKELFKLVYGFQMDEAETRKNVSISV</sequence>
<comment type="caution">
    <text evidence="3">The sequence shown here is derived from an EMBL/GenBank/DDBJ whole genome shotgun (WGS) entry which is preliminary data.</text>
</comment>
<feature type="compositionally biased region" description="Basic and acidic residues" evidence="1">
    <location>
        <begin position="95"/>
        <end position="107"/>
    </location>
</feature>
<reference evidence="3 4" key="1">
    <citation type="submission" date="2023-01" db="EMBL/GenBank/DDBJ databases">
        <title>Analysis of 21 Apiospora genomes using comparative genomics revels a genus with tremendous synthesis potential of carbohydrate active enzymes and secondary metabolites.</title>
        <authorList>
            <person name="Sorensen T."/>
        </authorList>
    </citation>
    <scope>NUCLEOTIDE SEQUENCE [LARGE SCALE GENOMIC DNA]</scope>
    <source>
        <strain evidence="3 4">CBS 33761</strain>
    </source>
</reference>
<evidence type="ECO:0000256" key="1">
    <source>
        <dbReference type="SAM" id="MobiDB-lite"/>
    </source>
</evidence>
<evidence type="ECO:0000313" key="3">
    <source>
        <dbReference type="EMBL" id="KAK8016414.1"/>
    </source>
</evidence>
<dbReference type="EMBL" id="JAQQWK010000014">
    <property type="protein sequence ID" value="KAK8016414.1"/>
    <property type="molecule type" value="Genomic_DNA"/>
</dbReference>
<feature type="compositionally biased region" description="Polar residues" evidence="1">
    <location>
        <begin position="163"/>
        <end position="174"/>
    </location>
</feature>
<feature type="compositionally biased region" description="Acidic residues" evidence="1">
    <location>
        <begin position="258"/>
        <end position="279"/>
    </location>
</feature>
<keyword evidence="4" id="KW-1185">Reference proteome</keyword>
<accession>A0ABR1RPD6</accession>
<name>A0ABR1RPD6_9PEZI</name>
<feature type="region of interest" description="Disordered" evidence="1">
    <location>
        <begin position="143"/>
        <end position="209"/>
    </location>
</feature>
<feature type="compositionally biased region" description="Basic and acidic residues" evidence="1">
    <location>
        <begin position="515"/>
        <end position="529"/>
    </location>
</feature>
<feature type="domain" description="DUF7624" evidence="2">
    <location>
        <begin position="594"/>
        <end position="730"/>
    </location>
</feature>
<feature type="compositionally biased region" description="Polar residues" evidence="1">
    <location>
        <begin position="143"/>
        <end position="156"/>
    </location>
</feature>
<dbReference type="InterPro" id="IPR056041">
    <property type="entry name" value="DUF7624"/>
</dbReference>
<organism evidence="3 4">
    <name type="scientific">Apiospora rasikravindrae</name>
    <dbReference type="NCBI Taxonomy" id="990691"/>
    <lineage>
        <taxon>Eukaryota</taxon>
        <taxon>Fungi</taxon>
        <taxon>Dikarya</taxon>
        <taxon>Ascomycota</taxon>
        <taxon>Pezizomycotina</taxon>
        <taxon>Sordariomycetes</taxon>
        <taxon>Xylariomycetidae</taxon>
        <taxon>Amphisphaeriales</taxon>
        <taxon>Apiosporaceae</taxon>
        <taxon>Apiospora</taxon>
    </lineage>
</organism>
<proteinExistence type="predicted"/>
<feature type="region of interest" description="Disordered" evidence="1">
    <location>
        <begin position="63"/>
        <end position="82"/>
    </location>
</feature>
<feature type="compositionally biased region" description="Low complexity" evidence="1">
    <location>
        <begin position="565"/>
        <end position="581"/>
    </location>
</feature>
<feature type="region of interest" description="Disordered" evidence="1">
    <location>
        <begin position="91"/>
        <end position="113"/>
    </location>
</feature>
<protein>
    <recommendedName>
        <fullName evidence="2">DUF7624 domain-containing protein</fullName>
    </recommendedName>
</protein>
<feature type="compositionally biased region" description="Low complexity" evidence="1">
    <location>
        <begin position="231"/>
        <end position="250"/>
    </location>
</feature>
<feature type="compositionally biased region" description="Polar residues" evidence="1">
    <location>
        <begin position="487"/>
        <end position="499"/>
    </location>
</feature>
<evidence type="ECO:0000313" key="4">
    <source>
        <dbReference type="Proteomes" id="UP001444661"/>
    </source>
</evidence>
<gene>
    <name evidence="3" type="ORF">PG993_014603</name>
</gene>
<dbReference type="Pfam" id="PF24616">
    <property type="entry name" value="DUF7624"/>
    <property type="match status" value="1"/>
</dbReference>
<feature type="region of interest" description="Disordered" evidence="1">
    <location>
        <begin position="479"/>
        <end position="596"/>
    </location>
</feature>
<feature type="region of interest" description="Disordered" evidence="1">
    <location>
        <begin position="221"/>
        <end position="279"/>
    </location>
</feature>
<feature type="compositionally biased region" description="Polar residues" evidence="1">
    <location>
        <begin position="221"/>
        <end position="230"/>
    </location>
</feature>
<dbReference type="Proteomes" id="UP001444661">
    <property type="component" value="Unassembled WGS sequence"/>
</dbReference>